<dbReference type="RefSeq" id="XP_013405849.1">
    <property type="nucleotide sequence ID" value="XM_013550395.2"/>
</dbReference>
<evidence type="ECO:0000256" key="1">
    <source>
        <dbReference type="ARBA" id="ARBA00022999"/>
    </source>
</evidence>
<dbReference type="InterPro" id="IPR000980">
    <property type="entry name" value="SH2"/>
</dbReference>
<evidence type="ECO:0000313" key="6">
    <source>
        <dbReference type="RefSeq" id="XP_013405849.1"/>
    </source>
</evidence>
<dbReference type="Pfam" id="PF00169">
    <property type="entry name" value="PH"/>
    <property type="match status" value="1"/>
</dbReference>
<evidence type="ECO:0000313" key="5">
    <source>
        <dbReference type="Proteomes" id="UP000085678"/>
    </source>
</evidence>
<dbReference type="InterPro" id="IPR001849">
    <property type="entry name" value="PH_domain"/>
</dbReference>
<protein>
    <submittedName>
        <fullName evidence="6 7">Dual adapter for phosphotyrosine and 3-phosphotyrosine and 3-phosphoinositide</fullName>
    </submittedName>
</protein>
<evidence type="ECO:0000256" key="2">
    <source>
        <dbReference type="PROSITE-ProRule" id="PRU00191"/>
    </source>
</evidence>
<dbReference type="OrthoDB" id="185175at2759"/>
<evidence type="ECO:0000259" key="4">
    <source>
        <dbReference type="PROSITE" id="PS50003"/>
    </source>
</evidence>
<organism evidence="5 6">
    <name type="scientific">Lingula anatina</name>
    <name type="common">Brachiopod</name>
    <name type="synonym">Lingula unguis</name>
    <dbReference type="NCBI Taxonomy" id="7574"/>
    <lineage>
        <taxon>Eukaryota</taxon>
        <taxon>Metazoa</taxon>
        <taxon>Spiralia</taxon>
        <taxon>Lophotrochozoa</taxon>
        <taxon>Brachiopoda</taxon>
        <taxon>Linguliformea</taxon>
        <taxon>Lingulata</taxon>
        <taxon>Lingulida</taxon>
        <taxon>Linguloidea</taxon>
        <taxon>Lingulidae</taxon>
        <taxon>Lingula</taxon>
    </lineage>
</organism>
<dbReference type="InterPro" id="IPR051707">
    <property type="entry name" value="PI-Interact_SigTrans_Reg"/>
</dbReference>
<dbReference type="PRINTS" id="PR00401">
    <property type="entry name" value="SH2DOMAIN"/>
</dbReference>
<gene>
    <name evidence="6" type="primary">LOC106170508</name>
    <name evidence="7" type="synonym">LOC106173227</name>
</gene>
<keyword evidence="1 2" id="KW-0727">SH2 domain</keyword>
<dbReference type="InterPro" id="IPR036860">
    <property type="entry name" value="SH2_dom_sf"/>
</dbReference>
<dbReference type="PROSITE" id="PS50001">
    <property type="entry name" value="SH2"/>
    <property type="match status" value="1"/>
</dbReference>
<dbReference type="GeneID" id="106170508"/>
<dbReference type="PROSITE" id="PS50003">
    <property type="entry name" value="PH_DOMAIN"/>
    <property type="match status" value="1"/>
</dbReference>
<feature type="domain" description="PH" evidence="4">
    <location>
        <begin position="141"/>
        <end position="236"/>
    </location>
</feature>
<dbReference type="SUPFAM" id="SSF55550">
    <property type="entry name" value="SH2 domain"/>
    <property type="match status" value="1"/>
</dbReference>
<accession>A0A1S3J7L5</accession>
<evidence type="ECO:0000313" key="7">
    <source>
        <dbReference type="RefSeq" id="XP_013409731.1"/>
    </source>
</evidence>
<dbReference type="KEGG" id="lak:106173227"/>
<dbReference type="SUPFAM" id="SSF50729">
    <property type="entry name" value="PH domain-like"/>
    <property type="match status" value="1"/>
</dbReference>
<feature type="domain" description="SH2" evidence="3">
    <location>
        <begin position="13"/>
        <end position="106"/>
    </location>
</feature>
<dbReference type="GeneID" id="106173227"/>
<dbReference type="InterPro" id="IPR011993">
    <property type="entry name" value="PH-like_dom_sf"/>
</dbReference>
<dbReference type="AlphaFoldDB" id="A0A1S3J7L5"/>
<dbReference type="STRING" id="7574.A0A1S3J7L5"/>
<sequence>MGSLEEIIEKIEWYHPGVNRHVAESILMTNGTDGTYLMRPSSKEREFALSVRTKDAVKHYPVYCESDGIKFGMATFNTSEEFVKHFENQPLIGGESGVLTVLKYPYPRDVEEHDTYDQVHVHAEFGMHGRQSTNSVPNFEVGTKEGYLTKQGDIFKSWKTRWFVLRKTDLKYFKDSTDKQPIRSLDLMECKECEKDDTKGKSNCFRLVFPWRTFYIYAASDQEASEWMNIIKWKLDKAKRRSNMHTT</sequence>
<dbReference type="KEGG" id="lak:106170508"/>
<dbReference type="Proteomes" id="UP000085678">
    <property type="component" value="Unplaced"/>
</dbReference>
<name>A0A1S3J7L5_LINAN</name>
<dbReference type="RefSeq" id="XP_013409731.1">
    <property type="nucleotide sequence ID" value="XM_013554277.2"/>
</dbReference>
<dbReference type="SMART" id="SM00252">
    <property type="entry name" value="SH2"/>
    <property type="match status" value="1"/>
</dbReference>
<dbReference type="Pfam" id="PF00017">
    <property type="entry name" value="SH2"/>
    <property type="match status" value="1"/>
</dbReference>
<dbReference type="PANTHER" id="PTHR14336:SF15">
    <property type="entry name" value="DUAL ADAPTER FOR PHOSPHOTYROSINE AND 3-PHOSPHOTYROSINE AND 3-PHOSPHOINOSITIDE"/>
    <property type="match status" value="1"/>
</dbReference>
<keyword evidence="5" id="KW-1185">Reference proteome</keyword>
<dbReference type="CDD" id="cd10573">
    <property type="entry name" value="PH_DAPP1"/>
    <property type="match status" value="1"/>
</dbReference>
<proteinExistence type="predicted"/>
<dbReference type="Gene3D" id="3.30.505.10">
    <property type="entry name" value="SH2 domain"/>
    <property type="match status" value="1"/>
</dbReference>
<dbReference type="FunFam" id="2.30.29.30:FF:000286">
    <property type="entry name" value="PH-protein kinase domain containing protein"/>
    <property type="match status" value="1"/>
</dbReference>
<dbReference type="SMART" id="SM00233">
    <property type="entry name" value="PH"/>
    <property type="match status" value="1"/>
</dbReference>
<dbReference type="Gene3D" id="2.30.29.30">
    <property type="entry name" value="Pleckstrin-homology domain (PH domain)/Phosphotyrosine-binding domain (PTB)"/>
    <property type="match status" value="1"/>
</dbReference>
<reference evidence="6 7" key="1">
    <citation type="submission" date="2025-04" db="UniProtKB">
        <authorList>
            <consortium name="RefSeq"/>
        </authorList>
    </citation>
    <scope>IDENTIFICATION</scope>
    <source>
        <tissue evidence="6 7">Gonads</tissue>
    </source>
</reference>
<dbReference type="PANTHER" id="PTHR14336">
    <property type="entry name" value="TANDEM PH DOMAIN CONTAINING PROTEIN"/>
    <property type="match status" value="1"/>
</dbReference>
<evidence type="ECO:0000259" key="3">
    <source>
        <dbReference type="PROSITE" id="PS50001"/>
    </source>
</evidence>